<feature type="chain" id="PRO_5042846901" evidence="1">
    <location>
        <begin position="27"/>
        <end position="70"/>
    </location>
</feature>
<proteinExistence type="predicted"/>
<keyword evidence="1" id="KW-0732">Signal</keyword>
<reference evidence="2" key="2">
    <citation type="submission" date="2023-06" db="EMBL/GenBank/DDBJ databases">
        <authorList>
            <consortium name="Lawrence Berkeley National Laboratory"/>
            <person name="Mondo S.J."/>
            <person name="Hensen N."/>
            <person name="Bonometti L."/>
            <person name="Westerberg I."/>
            <person name="Brannstrom I.O."/>
            <person name="Guillou S."/>
            <person name="Cros-Aarteil S."/>
            <person name="Calhoun S."/>
            <person name="Haridas S."/>
            <person name="Kuo A."/>
            <person name="Pangilinan J."/>
            <person name="Riley R."/>
            <person name="Labutti K."/>
            <person name="Andreopoulos B."/>
            <person name="Lipzen A."/>
            <person name="Chen C."/>
            <person name="Yanf M."/>
            <person name="Daum C."/>
            <person name="Ng V."/>
            <person name="Clum A."/>
            <person name="Steindorff A."/>
            <person name="Ohm R."/>
            <person name="Martin F."/>
            <person name="Silar P."/>
            <person name="Natvig D."/>
            <person name="Lalanne C."/>
            <person name="Gautier V."/>
            <person name="Ament-Velasquez S.L."/>
            <person name="Kruys A."/>
            <person name="Hutchinson M.I."/>
            <person name="Powell A.J."/>
            <person name="Barry K."/>
            <person name="Miller A.N."/>
            <person name="Grigoriev I.V."/>
            <person name="Debuchy R."/>
            <person name="Gladieux P."/>
            <person name="Thoren M.H."/>
            <person name="Johannesson H."/>
        </authorList>
    </citation>
    <scope>NUCLEOTIDE SEQUENCE</scope>
    <source>
        <strain evidence="2">CBS 626.80</strain>
    </source>
</reference>
<accession>A0AAN6NKR5</accession>
<comment type="caution">
    <text evidence="2">The sequence shown here is derived from an EMBL/GenBank/DDBJ whole genome shotgun (WGS) entry which is preliminary data.</text>
</comment>
<name>A0AAN6NKR5_9PEZI</name>
<protein>
    <submittedName>
        <fullName evidence="2">Uncharacterized protein</fullName>
    </submittedName>
</protein>
<sequence length="70" mass="7773">MNGCMIKKLNTVVPVVLLFISPLLQSSPGRFVSLVHKKPSSTFRATESEKVFGLPADGYCRRLPSYIFLS</sequence>
<evidence type="ECO:0000313" key="2">
    <source>
        <dbReference type="EMBL" id="KAK3946588.1"/>
    </source>
</evidence>
<gene>
    <name evidence="2" type="ORF">QBC32DRAFT_140367</name>
</gene>
<evidence type="ECO:0000256" key="1">
    <source>
        <dbReference type="SAM" id="SignalP"/>
    </source>
</evidence>
<keyword evidence="3" id="KW-1185">Reference proteome</keyword>
<dbReference type="EMBL" id="MU859678">
    <property type="protein sequence ID" value="KAK3946588.1"/>
    <property type="molecule type" value="Genomic_DNA"/>
</dbReference>
<reference evidence="2" key="1">
    <citation type="journal article" date="2023" name="Mol. Phylogenet. Evol.">
        <title>Genome-scale phylogeny and comparative genomics of the fungal order Sordariales.</title>
        <authorList>
            <person name="Hensen N."/>
            <person name="Bonometti L."/>
            <person name="Westerberg I."/>
            <person name="Brannstrom I.O."/>
            <person name="Guillou S."/>
            <person name="Cros-Aarteil S."/>
            <person name="Calhoun S."/>
            <person name="Haridas S."/>
            <person name="Kuo A."/>
            <person name="Mondo S."/>
            <person name="Pangilinan J."/>
            <person name="Riley R."/>
            <person name="LaButti K."/>
            <person name="Andreopoulos B."/>
            <person name="Lipzen A."/>
            <person name="Chen C."/>
            <person name="Yan M."/>
            <person name="Daum C."/>
            <person name="Ng V."/>
            <person name="Clum A."/>
            <person name="Steindorff A."/>
            <person name="Ohm R.A."/>
            <person name="Martin F."/>
            <person name="Silar P."/>
            <person name="Natvig D.O."/>
            <person name="Lalanne C."/>
            <person name="Gautier V."/>
            <person name="Ament-Velasquez S.L."/>
            <person name="Kruys A."/>
            <person name="Hutchinson M.I."/>
            <person name="Powell A.J."/>
            <person name="Barry K."/>
            <person name="Miller A.N."/>
            <person name="Grigoriev I.V."/>
            <person name="Debuchy R."/>
            <person name="Gladieux P."/>
            <person name="Hiltunen Thoren M."/>
            <person name="Johannesson H."/>
        </authorList>
    </citation>
    <scope>NUCLEOTIDE SEQUENCE</scope>
    <source>
        <strain evidence="2">CBS 626.80</strain>
    </source>
</reference>
<evidence type="ECO:0000313" key="3">
    <source>
        <dbReference type="Proteomes" id="UP001303222"/>
    </source>
</evidence>
<dbReference type="Proteomes" id="UP001303222">
    <property type="component" value="Unassembled WGS sequence"/>
</dbReference>
<feature type="signal peptide" evidence="1">
    <location>
        <begin position="1"/>
        <end position="26"/>
    </location>
</feature>
<organism evidence="2 3">
    <name type="scientific">Pseudoneurospora amorphoporcata</name>
    <dbReference type="NCBI Taxonomy" id="241081"/>
    <lineage>
        <taxon>Eukaryota</taxon>
        <taxon>Fungi</taxon>
        <taxon>Dikarya</taxon>
        <taxon>Ascomycota</taxon>
        <taxon>Pezizomycotina</taxon>
        <taxon>Sordariomycetes</taxon>
        <taxon>Sordariomycetidae</taxon>
        <taxon>Sordariales</taxon>
        <taxon>Sordariaceae</taxon>
        <taxon>Pseudoneurospora</taxon>
    </lineage>
</organism>
<dbReference type="AlphaFoldDB" id="A0AAN6NKR5"/>